<sequence length="183" mass="20317">RRKTGCEAELFLKNPKKYFEGFLSGASRISRVWGRHSPTRFPQGQNERKANFGTAVESCSEKLPLSSAADFAAIYKGRCGCFRQYSDCGGVSCPPLFPSTDRNGKCQTLIWIFHHYYGRQAHFGQTSPSLTTTRERGVLPKMGAKNATDFQKSVALLFGAVFNFSLPFPLLGKRKGQPILAVL</sequence>
<keyword evidence="2" id="KW-1185">Reference proteome</keyword>
<comment type="caution">
    <text evidence="1">The sequence shown here is derived from an EMBL/GenBank/DDBJ whole genome shotgun (WGS) entry which is preliminary data.</text>
</comment>
<evidence type="ECO:0000313" key="2">
    <source>
        <dbReference type="Proteomes" id="UP001198962"/>
    </source>
</evidence>
<evidence type="ECO:0000313" key="1">
    <source>
        <dbReference type="EMBL" id="MCC2166009.1"/>
    </source>
</evidence>
<dbReference type="RefSeq" id="WP_308452163.1">
    <property type="nucleotide sequence ID" value="NZ_JAJEPU010000080.1"/>
</dbReference>
<dbReference type="EMBL" id="JAJEPU010000080">
    <property type="protein sequence ID" value="MCC2166009.1"/>
    <property type="molecule type" value="Genomic_DNA"/>
</dbReference>
<organism evidence="1 2">
    <name type="scientific">Brotaphodocola catenula</name>
    <dbReference type="NCBI Taxonomy" id="2885361"/>
    <lineage>
        <taxon>Bacteria</taxon>
        <taxon>Bacillati</taxon>
        <taxon>Bacillota</taxon>
        <taxon>Clostridia</taxon>
        <taxon>Lachnospirales</taxon>
        <taxon>Lachnospiraceae</taxon>
        <taxon>Brotaphodocola</taxon>
    </lineage>
</organism>
<gene>
    <name evidence="1" type="ORF">LKD32_14285</name>
</gene>
<accession>A0AAE3DL36</accession>
<feature type="non-terminal residue" evidence="1">
    <location>
        <position position="1"/>
    </location>
</feature>
<protein>
    <submittedName>
        <fullName evidence="1">Uncharacterized protein</fullName>
    </submittedName>
</protein>
<dbReference type="Proteomes" id="UP001198962">
    <property type="component" value="Unassembled WGS sequence"/>
</dbReference>
<reference evidence="1" key="1">
    <citation type="submission" date="2021-10" db="EMBL/GenBank/DDBJ databases">
        <title>Anaerobic single-cell dispensing facilitates the cultivation of human gut bacteria.</title>
        <authorList>
            <person name="Afrizal A."/>
        </authorList>
    </citation>
    <scope>NUCLEOTIDE SEQUENCE</scope>
    <source>
        <strain evidence="1">CLA-AA-H274</strain>
    </source>
</reference>
<dbReference type="AlphaFoldDB" id="A0AAE3DL36"/>
<name>A0AAE3DL36_9FIRM</name>
<proteinExistence type="predicted"/>